<dbReference type="GO" id="GO:0005634">
    <property type="term" value="C:nucleus"/>
    <property type="evidence" value="ECO:0007669"/>
    <property type="project" value="TreeGrafter"/>
</dbReference>
<dbReference type="OrthoDB" id="552755at2759"/>
<protein>
    <recommendedName>
        <fullName evidence="4">DEK C-terminal domain-containing protein</fullName>
    </recommendedName>
</protein>
<dbReference type="InterPro" id="IPR037647">
    <property type="entry name" value="HIRIP3"/>
</dbReference>
<reference evidence="2" key="1">
    <citation type="journal article" date="2020" name="Stud. Mycol.">
        <title>101 Dothideomycetes genomes: a test case for predicting lifestyles and emergence of pathogens.</title>
        <authorList>
            <person name="Haridas S."/>
            <person name="Albert R."/>
            <person name="Binder M."/>
            <person name="Bloem J."/>
            <person name="Labutti K."/>
            <person name="Salamov A."/>
            <person name="Andreopoulos B."/>
            <person name="Baker S."/>
            <person name="Barry K."/>
            <person name="Bills G."/>
            <person name="Bluhm B."/>
            <person name="Cannon C."/>
            <person name="Castanera R."/>
            <person name="Culley D."/>
            <person name="Daum C."/>
            <person name="Ezra D."/>
            <person name="Gonzalez J."/>
            <person name="Henrissat B."/>
            <person name="Kuo A."/>
            <person name="Liang C."/>
            <person name="Lipzen A."/>
            <person name="Lutzoni F."/>
            <person name="Magnuson J."/>
            <person name="Mondo S."/>
            <person name="Nolan M."/>
            <person name="Ohm R."/>
            <person name="Pangilinan J."/>
            <person name="Park H.-J."/>
            <person name="Ramirez L."/>
            <person name="Alfaro M."/>
            <person name="Sun H."/>
            <person name="Tritt A."/>
            <person name="Yoshinaga Y."/>
            <person name="Zwiers L.-H."/>
            <person name="Turgeon B."/>
            <person name="Goodwin S."/>
            <person name="Spatafora J."/>
            <person name="Crous P."/>
            <person name="Grigoriev I."/>
        </authorList>
    </citation>
    <scope>NUCLEOTIDE SEQUENCE</scope>
    <source>
        <strain evidence="2">CBS 175.79</strain>
    </source>
</reference>
<feature type="region of interest" description="Disordered" evidence="1">
    <location>
        <begin position="324"/>
        <end position="407"/>
    </location>
</feature>
<name>A0A6A5XGR8_9PLEO</name>
<feature type="compositionally biased region" description="Basic and acidic residues" evidence="1">
    <location>
        <begin position="223"/>
        <end position="240"/>
    </location>
</feature>
<dbReference type="RefSeq" id="XP_033380449.1">
    <property type="nucleotide sequence ID" value="XM_033528858.1"/>
</dbReference>
<dbReference type="PANTHER" id="PTHR15410">
    <property type="entry name" value="HIRA-INTERACTING PROTEIN 3"/>
    <property type="match status" value="1"/>
</dbReference>
<accession>A0A6A5XGR8</accession>
<dbReference type="AlphaFoldDB" id="A0A6A5XGR8"/>
<feature type="compositionally biased region" description="Acidic residues" evidence="1">
    <location>
        <begin position="363"/>
        <end position="381"/>
    </location>
</feature>
<evidence type="ECO:0000313" key="2">
    <source>
        <dbReference type="EMBL" id="KAF2012110.1"/>
    </source>
</evidence>
<keyword evidence="3" id="KW-1185">Reference proteome</keyword>
<proteinExistence type="predicted"/>
<gene>
    <name evidence="2" type="ORF">BU24DRAFT_425945</name>
</gene>
<feature type="region of interest" description="Disordered" evidence="1">
    <location>
        <begin position="72"/>
        <end position="258"/>
    </location>
</feature>
<evidence type="ECO:0000313" key="3">
    <source>
        <dbReference type="Proteomes" id="UP000799778"/>
    </source>
</evidence>
<sequence length="407" mass="44054">MSDSEPSGRPTDASISRALQGVVKALFDEGKVEELTVKRVRTRAEADLGLSAGFFKDDQKWKQKSHDIIHAAVSKFDEQSPEPAPTPKKAAKPKAKPAPAPKKSKPSTESPRGVKRKAAAPVKKVVKKKKTVVSDDESEEALSEAPSDSEDTSPKKSIRRTKVVAEDSEEEDGIPKSKAKPGKQEESDEEPPVAKESNAIPDDVSESEMSSLIDESPKKKKSKAPEKKAAKGSKGKDSKAAKPRAKAAKEEGPDEAEIKRLQSWLVKCGIRKVWSKELSKCDTSREKIKHLKAMLSDAGMEGKYSNEKAAKIKEDREFAKDLEDIQMGEQSWGQAADSGTGGRPRRRAAQAAKPIVIQRQIDSDDDDDVEDDQDESEDDSSGNDADSGKDDSDGSGGSDSDIGDDSD</sequence>
<evidence type="ECO:0000256" key="1">
    <source>
        <dbReference type="SAM" id="MobiDB-lite"/>
    </source>
</evidence>
<evidence type="ECO:0008006" key="4">
    <source>
        <dbReference type="Google" id="ProtNLM"/>
    </source>
</evidence>
<feature type="compositionally biased region" description="Acidic residues" evidence="1">
    <location>
        <begin position="134"/>
        <end position="151"/>
    </location>
</feature>
<dbReference type="GeneID" id="54286255"/>
<dbReference type="Proteomes" id="UP000799778">
    <property type="component" value="Unassembled WGS sequence"/>
</dbReference>
<feature type="compositionally biased region" description="Basic and acidic residues" evidence="1">
    <location>
        <begin position="247"/>
        <end position="258"/>
    </location>
</feature>
<dbReference type="EMBL" id="ML978073">
    <property type="protein sequence ID" value="KAF2012110.1"/>
    <property type="molecule type" value="Genomic_DNA"/>
</dbReference>
<feature type="compositionally biased region" description="Basic residues" evidence="1">
    <location>
        <begin position="113"/>
        <end position="131"/>
    </location>
</feature>
<dbReference type="PANTHER" id="PTHR15410:SF2">
    <property type="entry name" value="HIRA-INTERACTING PROTEIN 3"/>
    <property type="match status" value="1"/>
</dbReference>
<organism evidence="2 3">
    <name type="scientific">Aaosphaeria arxii CBS 175.79</name>
    <dbReference type="NCBI Taxonomy" id="1450172"/>
    <lineage>
        <taxon>Eukaryota</taxon>
        <taxon>Fungi</taxon>
        <taxon>Dikarya</taxon>
        <taxon>Ascomycota</taxon>
        <taxon>Pezizomycotina</taxon>
        <taxon>Dothideomycetes</taxon>
        <taxon>Pleosporomycetidae</taxon>
        <taxon>Pleosporales</taxon>
        <taxon>Pleosporales incertae sedis</taxon>
        <taxon>Aaosphaeria</taxon>
    </lineage>
</organism>